<dbReference type="InterPro" id="IPR004509">
    <property type="entry name" value="Competence_ComEA_HhH"/>
</dbReference>
<dbReference type="GO" id="GO:0015627">
    <property type="term" value="C:type II protein secretion system complex"/>
    <property type="evidence" value="ECO:0007669"/>
    <property type="project" value="TreeGrafter"/>
</dbReference>
<dbReference type="PANTHER" id="PTHR21180">
    <property type="entry name" value="ENDONUCLEASE/EXONUCLEASE/PHOSPHATASE FAMILY DOMAIN-CONTAINING PROTEIN 1"/>
    <property type="match status" value="1"/>
</dbReference>
<dbReference type="InterPro" id="IPR051675">
    <property type="entry name" value="Endo/Exo/Phosphatase_dom_1"/>
</dbReference>
<dbReference type="NCBIfam" id="TIGR00426">
    <property type="entry name" value="competence protein ComEA helix-hairpin-helix repeat region"/>
    <property type="match status" value="1"/>
</dbReference>
<feature type="signal peptide" evidence="1">
    <location>
        <begin position="1"/>
        <end position="21"/>
    </location>
</feature>
<dbReference type="OrthoDB" id="7510573at2"/>
<evidence type="ECO:0000313" key="2">
    <source>
        <dbReference type="EMBL" id="KTD58811.1"/>
    </source>
</evidence>
<keyword evidence="1" id="KW-0732">Signal</keyword>
<dbReference type="EMBL" id="LNYV01000013">
    <property type="protein sequence ID" value="KTD58811.1"/>
    <property type="molecule type" value="Genomic_DNA"/>
</dbReference>
<comment type="caution">
    <text evidence="2">The sequence shown here is derived from an EMBL/GenBank/DDBJ whole genome shotgun (WGS) entry which is preliminary data.</text>
</comment>
<dbReference type="RefSeq" id="WP_027271241.1">
    <property type="nucleotide sequence ID" value="NZ_CAAAJE010000015.1"/>
</dbReference>
<dbReference type="InterPro" id="IPR010994">
    <property type="entry name" value="RuvA_2-like"/>
</dbReference>
<dbReference type="PANTHER" id="PTHR21180:SF32">
    <property type="entry name" value="ENDONUCLEASE_EXONUCLEASE_PHOSPHATASE FAMILY DOMAIN-CONTAINING PROTEIN 1"/>
    <property type="match status" value="1"/>
</dbReference>
<dbReference type="PATRIC" id="fig|28087.4.peg.1524"/>
<organism evidence="2 3">
    <name type="scientific">Legionella sainthelensi</name>
    <dbReference type="NCBI Taxonomy" id="28087"/>
    <lineage>
        <taxon>Bacteria</taxon>
        <taxon>Pseudomonadati</taxon>
        <taxon>Pseudomonadota</taxon>
        <taxon>Gammaproteobacteria</taxon>
        <taxon>Legionellales</taxon>
        <taxon>Legionellaceae</taxon>
        <taxon>Legionella</taxon>
    </lineage>
</organism>
<gene>
    <name evidence="2" type="primary">comEA</name>
    <name evidence="2" type="ORF">Lsai_1418</name>
</gene>
<reference evidence="2 3" key="1">
    <citation type="submission" date="2015-11" db="EMBL/GenBank/DDBJ databases">
        <title>Genomic analysis of 38 Legionella species identifies large and diverse effector repertoires.</title>
        <authorList>
            <person name="Burstein D."/>
            <person name="Amaro F."/>
            <person name="Zusman T."/>
            <person name="Lifshitz Z."/>
            <person name="Cohen O."/>
            <person name="Gilbert J.A."/>
            <person name="Pupko T."/>
            <person name="Shuman H.A."/>
            <person name="Segal G."/>
        </authorList>
    </citation>
    <scope>NUCLEOTIDE SEQUENCE [LARGE SCALE GENOMIC DNA]</scope>
    <source>
        <strain evidence="2 3">Mt.St.Helens-4</strain>
    </source>
</reference>
<name>A0A0W0YPP0_9GAMM</name>
<proteinExistence type="predicted"/>
<dbReference type="SUPFAM" id="SSF47781">
    <property type="entry name" value="RuvA domain 2-like"/>
    <property type="match status" value="1"/>
</dbReference>
<dbReference type="Gene3D" id="1.10.150.280">
    <property type="entry name" value="AF1531-like domain"/>
    <property type="match status" value="1"/>
</dbReference>
<feature type="chain" id="PRO_5006917821" evidence="1">
    <location>
        <begin position="22"/>
        <end position="109"/>
    </location>
</feature>
<dbReference type="STRING" id="28087.Lsai_1418"/>
<dbReference type="AlphaFoldDB" id="A0A0W0YPP0"/>
<protein>
    <submittedName>
        <fullName evidence="2">Competence protein ComEA</fullName>
    </submittedName>
</protein>
<evidence type="ECO:0000313" key="3">
    <source>
        <dbReference type="Proteomes" id="UP000054621"/>
    </source>
</evidence>
<evidence type="ECO:0000256" key="1">
    <source>
        <dbReference type="SAM" id="SignalP"/>
    </source>
</evidence>
<dbReference type="Pfam" id="PF12836">
    <property type="entry name" value="HHH_3"/>
    <property type="match status" value="1"/>
</dbReference>
<dbReference type="GO" id="GO:0015628">
    <property type="term" value="P:protein secretion by the type II secretion system"/>
    <property type="evidence" value="ECO:0007669"/>
    <property type="project" value="TreeGrafter"/>
</dbReference>
<accession>A0A0W0YPP0</accession>
<sequence>MKAKCIAVVLSLFVITLPVHATLAKQDAAPKQPPIVVDKIDLNKADLATLTGSIKGIGKKRAEAIIAYRQSHHGFKSLEELSDVKGIGQHFVNVNREKLSEVFVIQKME</sequence>
<dbReference type="eggNOG" id="COG1555">
    <property type="taxonomic scope" value="Bacteria"/>
</dbReference>
<dbReference type="Proteomes" id="UP000054621">
    <property type="component" value="Unassembled WGS sequence"/>
</dbReference>